<evidence type="ECO:0000256" key="5">
    <source>
        <dbReference type="ARBA" id="ARBA00023242"/>
    </source>
</evidence>
<dbReference type="GeneID" id="59237153"/>
<keyword evidence="5" id="KW-0539">Nucleus</keyword>
<keyword evidence="7" id="KW-0175">Coiled coil</keyword>
<dbReference type="InterPro" id="IPR007276">
    <property type="entry name" value="Nop14"/>
</dbReference>
<keyword evidence="4" id="KW-0698">rRNA processing</keyword>
<dbReference type="EMBL" id="CP058608">
    <property type="protein sequence ID" value="QLG73411.1"/>
    <property type="molecule type" value="Genomic_DNA"/>
</dbReference>
<evidence type="ECO:0000256" key="6">
    <source>
        <dbReference type="ARBA" id="ARBA00024695"/>
    </source>
</evidence>
<sequence length="818" mass="94411">MGGSQLKNLKAALKAHDLTGQTAAKKSKKQRRQPKKYDREEHAKLIASIREEFNPFEIKTARNKRSTAGSKDGKNVTVAVGKPGISKQIGEEQRKQAFELRNAQKNKRNGFVDRRFGERNKHLSEEDRMLERFTRERQSQSKNKSNLFDLNDESDSESNNMFGSELTHLGESLSQQDDFDSGDLGLNDQGKRQYDNQLGESIEPSRKKTKAEVMKEIIAKSKFYKHERQVAQEKLKNQIEDLDENFEDIFSKLKDSESISKNHLQKSETNKVDQEYDTKVRELIMERRSVPSDRTKTEEELQKEAAEKKKMLEQQRLDRMSGILEAEDGEAKGVEDLDDQFWDREDNVDDADFNRENIDNEIAGSDDDIDLGDEKYEAKETSSSPFTDSKALDCPQNHNQLLVIVEKSSLKQQISIIRKIINAHQPKLAEGNKEKLGNFTGVLLRHILFLFRQEYSSNVQKFSEAQNSLISILKVLSEKYNHSLSKECRVITAEIQKRFKKNQFSGLDSSDLAFFSIVGILFSTSDQYHLVVTPCSILMAEFLEQLKFNSVGKLAFGAILVKISLQYQRLSKRYIPEVLFFLEKSLATFLHTSNEDMSKIVKLDSYLLGLPKKTIFSPTTPRTLELHAIHQIKDENENYKKTVFLNILESLDEVISSVWKELPAFSEISLPIQNLLEICVKRYASITLAKNILDKIQRLQKLNKHSPLTLQDHKPVSIPSHAPKFEENFNPDKKSYDPDRERSEINKMKNLIKKERKFTMKEIRKDTRFEARQKIDEQNREAGKYHAKMAHIINTINTEEGAEANKYEREKKLRSGKK</sequence>
<comment type="subcellular location">
    <subcellularLocation>
        <location evidence="1">Nucleus</location>
        <location evidence="1">Nucleolus</location>
    </subcellularLocation>
</comment>
<dbReference type="GO" id="GO:0032040">
    <property type="term" value="C:small-subunit processome"/>
    <property type="evidence" value="ECO:0007669"/>
    <property type="project" value="InterPro"/>
</dbReference>
<evidence type="ECO:0000313" key="10">
    <source>
        <dbReference type="Proteomes" id="UP000509704"/>
    </source>
</evidence>
<organism evidence="9 10">
    <name type="scientific">Zygotorulaspora mrakii</name>
    <name type="common">Zygosaccharomyces mrakii</name>
    <dbReference type="NCBI Taxonomy" id="42260"/>
    <lineage>
        <taxon>Eukaryota</taxon>
        <taxon>Fungi</taxon>
        <taxon>Dikarya</taxon>
        <taxon>Ascomycota</taxon>
        <taxon>Saccharomycotina</taxon>
        <taxon>Saccharomycetes</taxon>
        <taxon>Saccharomycetales</taxon>
        <taxon>Saccharomycetaceae</taxon>
        <taxon>Zygotorulaspora</taxon>
    </lineage>
</organism>
<feature type="region of interest" description="Disordered" evidence="8">
    <location>
        <begin position="710"/>
        <end position="741"/>
    </location>
</feature>
<dbReference type="GO" id="GO:0030692">
    <property type="term" value="C:Noc4p-Nop14p complex"/>
    <property type="evidence" value="ECO:0007669"/>
    <property type="project" value="TreeGrafter"/>
</dbReference>
<evidence type="ECO:0000313" key="9">
    <source>
        <dbReference type="EMBL" id="QLG73411.1"/>
    </source>
</evidence>
<feature type="region of interest" description="Disordered" evidence="8">
    <location>
        <begin position="348"/>
        <end position="371"/>
    </location>
</feature>
<accession>A0A7H9B428</accession>
<feature type="region of interest" description="Disordered" evidence="8">
    <location>
        <begin position="101"/>
        <end position="211"/>
    </location>
</feature>
<keyword evidence="10" id="KW-1185">Reference proteome</keyword>
<dbReference type="Pfam" id="PF04147">
    <property type="entry name" value="Nop14"/>
    <property type="match status" value="2"/>
</dbReference>
<comment type="similarity">
    <text evidence="2">Belongs to the NOP14 family.</text>
</comment>
<proteinExistence type="inferred from homology"/>
<keyword evidence="3" id="KW-0690">Ribosome biogenesis</keyword>
<evidence type="ECO:0000256" key="8">
    <source>
        <dbReference type="SAM" id="MobiDB-lite"/>
    </source>
</evidence>
<evidence type="ECO:0000256" key="7">
    <source>
        <dbReference type="SAM" id="Coils"/>
    </source>
</evidence>
<feature type="compositionally biased region" description="Basic and acidic residues" evidence="8">
    <location>
        <begin position="723"/>
        <end position="741"/>
    </location>
</feature>
<evidence type="ECO:0008006" key="11">
    <source>
        <dbReference type="Google" id="ProtNLM"/>
    </source>
</evidence>
<dbReference type="OrthoDB" id="441771at2759"/>
<name>A0A7H9B428_ZYGMR</name>
<feature type="coiled-coil region" evidence="7">
    <location>
        <begin position="225"/>
        <end position="252"/>
    </location>
</feature>
<dbReference type="PANTHER" id="PTHR23183">
    <property type="entry name" value="NOP14"/>
    <property type="match status" value="1"/>
</dbReference>
<protein>
    <recommendedName>
        <fullName evidence="11">Nucleolar complex protein 14</fullName>
    </recommendedName>
</protein>
<dbReference type="GO" id="GO:0030490">
    <property type="term" value="P:maturation of SSU-rRNA"/>
    <property type="evidence" value="ECO:0007669"/>
    <property type="project" value="TreeGrafter"/>
</dbReference>
<evidence type="ECO:0000256" key="3">
    <source>
        <dbReference type="ARBA" id="ARBA00022517"/>
    </source>
</evidence>
<feature type="compositionally biased region" description="Basic residues" evidence="8">
    <location>
        <begin position="25"/>
        <end position="34"/>
    </location>
</feature>
<gene>
    <name evidence="9" type="ORF">HG535_0E04950</name>
</gene>
<evidence type="ECO:0000256" key="2">
    <source>
        <dbReference type="ARBA" id="ARBA00007466"/>
    </source>
</evidence>
<feature type="compositionally biased region" description="Basic and acidic residues" evidence="8">
    <location>
        <begin position="110"/>
        <end position="139"/>
    </location>
</feature>
<dbReference type="KEGG" id="zmk:HG535_0E04950"/>
<comment type="function">
    <text evidence="6">Involved in nucleolar processing of pre-18S ribosomal RNA. Has a role in the nuclear export of 40S pre-ribosomal subunit to the cytoplasm.</text>
</comment>
<feature type="region of interest" description="Disordered" evidence="8">
    <location>
        <begin position="14"/>
        <end position="40"/>
    </location>
</feature>
<reference evidence="9 10" key="1">
    <citation type="submission" date="2020-07" db="EMBL/GenBank/DDBJ databases">
        <title>The yeast mating-type switching endonuclease HO is a domesticated member of an unorthodox homing genetic element family.</title>
        <authorList>
            <person name="Coughlan A.Y."/>
            <person name="Lombardi L."/>
            <person name="Braun-Galleani S."/>
            <person name="Martos A.R."/>
            <person name="Galeote V."/>
            <person name="Bigey F."/>
            <person name="Dequin S."/>
            <person name="Byrne K.P."/>
            <person name="Wolfe K.H."/>
        </authorList>
    </citation>
    <scope>NUCLEOTIDE SEQUENCE [LARGE SCALE GENOMIC DNA]</scope>
    <source>
        <strain evidence="9 10">NRRL Y-6702</strain>
    </source>
</reference>
<dbReference type="PANTHER" id="PTHR23183:SF0">
    <property type="entry name" value="NUCLEOLAR PROTEIN 14"/>
    <property type="match status" value="1"/>
</dbReference>
<dbReference type="RefSeq" id="XP_037145138.1">
    <property type="nucleotide sequence ID" value="XM_037289243.1"/>
</dbReference>
<evidence type="ECO:0000256" key="1">
    <source>
        <dbReference type="ARBA" id="ARBA00004604"/>
    </source>
</evidence>
<evidence type="ECO:0000256" key="4">
    <source>
        <dbReference type="ARBA" id="ARBA00022552"/>
    </source>
</evidence>
<dbReference type="Proteomes" id="UP000509704">
    <property type="component" value="Chromosome 5"/>
</dbReference>
<dbReference type="AlphaFoldDB" id="A0A7H9B428"/>